<proteinExistence type="predicted"/>
<protein>
    <submittedName>
        <fullName evidence="3">Uncharacterized protein</fullName>
    </submittedName>
</protein>
<sequence length="443" mass="49343">MAPTALTIVYAMSGDRRPIEPDLSTPTVIEQCLDLFDFNTSCTMPRIESIETHLSKLMPPHPLSNIPSSSSVVTSHAQTVESNSQHISVNNHQQAYNTAEMCNITLTSTPLDNQFAQQLTMNSAITNTKSDTTNDNNCLQLTQESSNIHSLRHVTSSHQHSQIEPNENYSSNNLNCRQQPQTSNYASIYPCDATQTETLIYTPLEAASASSYDLNRHDTPDTSDLTTLINEHLHMNGAQETHVVMAGPGVVKQSNIRCGASAIDTCSRRDSSVCNHDVDVVGDFGTIEMSVDDSQQTILNNDVTQDSTHTSCLKVNNRGRSSLCRRNSDSSTNERQASPVAFSFDTRSSNNRSSTTSNSSSTATTSDPTDKCKLTNRERQRELERQEQHELTRRQNYISMIKDLETKRNQLRDILRNIVINSPLDEHHLLSLNNLELWKLNTG</sequence>
<dbReference type="Proteomes" id="UP000825002">
    <property type="component" value="Unassembled WGS sequence"/>
</dbReference>
<feature type="compositionally biased region" description="Low complexity" evidence="2">
    <location>
        <begin position="346"/>
        <end position="366"/>
    </location>
</feature>
<organism evidence="3 4">
    <name type="scientific">Fragariocoptes setiger</name>
    <dbReference type="NCBI Taxonomy" id="1670756"/>
    <lineage>
        <taxon>Eukaryota</taxon>
        <taxon>Metazoa</taxon>
        <taxon>Ecdysozoa</taxon>
        <taxon>Arthropoda</taxon>
        <taxon>Chelicerata</taxon>
        <taxon>Arachnida</taxon>
        <taxon>Acari</taxon>
        <taxon>Acariformes</taxon>
        <taxon>Trombidiformes</taxon>
        <taxon>Prostigmata</taxon>
        <taxon>Eupodina</taxon>
        <taxon>Eriophyoidea</taxon>
        <taxon>Phytoptidae</taxon>
        <taxon>Fragariocoptes</taxon>
    </lineage>
</organism>
<evidence type="ECO:0000256" key="1">
    <source>
        <dbReference type="SAM" id="Coils"/>
    </source>
</evidence>
<feature type="coiled-coil region" evidence="1">
    <location>
        <begin position="394"/>
        <end position="421"/>
    </location>
</feature>
<evidence type="ECO:0000313" key="4">
    <source>
        <dbReference type="Proteomes" id="UP000825002"/>
    </source>
</evidence>
<evidence type="ECO:0000313" key="3">
    <source>
        <dbReference type="EMBL" id="KAG9509916.1"/>
    </source>
</evidence>
<evidence type="ECO:0000256" key="2">
    <source>
        <dbReference type="SAM" id="MobiDB-lite"/>
    </source>
</evidence>
<name>A0ABQ7S963_9ACAR</name>
<feature type="region of interest" description="Disordered" evidence="2">
    <location>
        <begin position="321"/>
        <end position="372"/>
    </location>
</feature>
<dbReference type="EMBL" id="JAIFTH010000288">
    <property type="protein sequence ID" value="KAG9509916.1"/>
    <property type="molecule type" value="Genomic_DNA"/>
</dbReference>
<accession>A0ABQ7S963</accession>
<keyword evidence="4" id="KW-1185">Reference proteome</keyword>
<keyword evidence="1" id="KW-0175">Coiled coil</keyword>
<comment type="caution">
    <text evidence="3">The sequence shown here is derived from an EMBL/GenBank/DDBJ whole genome shotgun (WGS) entry which is preliminary data.</text>
</comment>
<reference evidence="3 4" key="1">
    <citation type="submission" date="2020-10" db="EMBL/GenBank/DDBJ databases">
        <authorList>
            <person name="Klimov P.B."/>
            <person name="Dyachkov S.M."/>
            <person name="Chetverikov P.E."/>
        </authorList>
    </citation>
    <scope>NUCLEOTIDE SEQUENCE [LARGE SCALE GENOMIC DNA]</scope>
    <source>
        <strain evidence="3">BMOC 18-1129-001#AD2665</strain>
        <tissue evidence="3">Entire mites</tissue>
    </source>
</reference>
<gene>
    <name evidence="3" type="ORF">GZH46_01553</name>
</gene>